<dbReference type="EMBL" id="BLXT01002413">
    <property type="protein sequence ID" value="GFN94083.1"/>
    <property type="molecule type" value="Genomic_DNA"/>
</dbReference>
<protein>
    <submittedName>
        <fullName evidence="2">Uncharacterized protein</fullName>
    </submittedName>
</protein>
<sequence length="113" mass="12397">MTLLLLQLHPQQSSLVAIVGYSGRPPRPPGEKKKGPRPTASNSAGCHVIGRTIFNLATGEAGYKHQKELESGINSETTLSLHVQENSSGRNVNNFTKKSPQSLWRESKTQDKF</sequence>
<proteinExistence type="predicted"/>
<evidence type="ECO:0000256" key="1">
    <source>
        <dbReference type="SAM" id="MobiDB-lite"/>
    </source>
</evidence>
<evidence type="ECO:0000313" key="2">
    <source>
        <dbReference type="EMBL" id="GFN94083.1"/>
    </source>
</evidence>
<gene>
    <name evidence="2" type="ORF">PoB_002058900</name>
</gene>
<feature type="region of interest" description="Disordered" evidence="1">
    <location>
        <begin position="83"/>
        <end position="113"/>
    </location>
</feature>
<comment type="caution">
    <text evidence="2">The sequence shown here is derived from an EMBL/GenBank/DDBJ whole genome shotgun (WGS) entry which is preliminary data.</text>
</comment>
<evidence type="ECO:0000313" key="3">
    <source>
        <dbReference type="Proteomes" id="UP000735302"/>
    </source>
</evidence>
<keyword evidence="3" id="KW-1185">Reference proteome</keyword>
<name>A0AAV3ZI57_9GAST</name>
<dbReference type="Proteomes" id="UP000735302">
    <property type="component" value="Unassembled WGS sequence"/>
</dbReference>
<feature type="compositionally biased region" description="Polar residues" evidence="1">
    <location>
        <begin position="83"/>
        <end position="104"/>
    </location>
</feature>
<organism evidence="2 3">
    <name type="scientific">Plakobranchus ocellatus</name>
    <dbReference type="NCBI Taxonomy" id="259542"/>
    <lineage>
        <taxon>Eukaryota</taxon>
        <taxon>Metazoa</taxon>
        <taxon>Spiralia</taxon>
        <taxon>Lophotrochozoa</taxon>
        <taxon>Mollusca</taxon>
        <taxon>Gastropoda</taxon>
        <taxon>Heterobranchia</taxon>
        <taxon>Euthyneura</taxon>
        <taxon>Panpulmonata</taxon>
        <taxon>Sacoglossa</taxon>
        <taxon>Placobranchoidea</taxon>
        <taxon>Plakobranchidae</taxon>
        <taxon>Plakobranchus</taxon>
    </lineage>
</organism>
<feature type="region of interest" description="Disordered" evidence="1">
    <location>
        <begin position="19"/>
        <end position="45"/>
    </location>
</feature>
<accession>A0AAV3ZI57</accession>
<reference evidence="2 3" key="1">
    <citation type="journal article" date="2021" name="Elife">
        <title>Chloroplast acquisition without the gene transfer in kleptoplastic sea slugs, Plakobranchus ocellatus.</title>
        <authorList>
            <person name="Maeda T."/>
            <person name="Takahashi S."/>
            <person name="Yoshida T."/>
            <person name="Shimamura S."/>
            <person name="Takaki Y."/>
            <person name="Nagai Y."/>
            <person name="Toyoda A."/>
            <person name="Suzuki Y."/>
            <person name="Arimoto A."/>
            <person name="Ishii H."/>
            <person name="Satoh N."/>
            <person name="Nishiyama T."/>
            <person name="Hasebe M."/>
            <person name="Maruyama T."/>
            <person name="Minagawa J."/>
            <person name="Obokata J."/>
            <person name="Shigenobu S."/>
        </authorList>
    </citation>
    <scope>NUCLEOTIDE SEQUENCE [LARGE SCALE GENOMIC DNA]</scope>
</reference>
<dbReference type="AlphaFoldDB" id="A0AAV3ZI57"/>